<feature type="non-terminal residue" evidence="7">
    <location>
        <position position="1"/>
    </location>
</feature>
<proteinExistence type="predicted"/>
<dbReference type="GO" id="GO:0090729">
    <property type="term" value="F:toxin activity"/>
    <property type="evidence" value="ECO:0007669"/>
    <property type="project" value="UniProtKB-KW"/>
</dbReference>
<feature type="compositionally biased region" description="Polar residues" evidence="5">
    <location>
        <begin position="138"/>
        <end position="157"/>
    </location>
</feature>
<feature type="compositionally biased region" description="Low complexity" evidence="5">
    <location>
        <begin position="158"/>
        <end position="175"/>
    </location>
</feature>
<sequence length="988" mass="106875">LESEGWTQSDARSTLGSMKGNIQIQAGKQANVMGTDLITPRTNRIDIEGAGVKVEAGKDIINTNERHEYQQSGLTLAVSTPVTDMAQAAYGSVKRSEQVDNPKLKALYGMKAAEEVAMAAQNVGKVAETLEALRSGEMQGTGTTSNPSVKISVSYGNQKQTQSSESQSISHQKSTLSTGTLNVKARDEKLTFEGVDANAKEMALSGKQGIDVKGVKDEVHQRTNNQSVGGSVGVFVGMNGNSYGFGLEGSVKASKGKSNSDSERWQNSRLQADKLITNSEEGGLSLDAANVKAKRWEADLQNLNLTSRQDTEKYESKQVSVGASGSIAYGSGGGVSVNAAYNKAKVDYRQVKEQTGIQVGEEGMDVNVRHHTQLNGAIIESEAPQEKNRFKTGSLGHTDLENRSEIKTESAGISAGSGGINPMQALSSALSLLGNSHESERSLTKSAISENIQIETKTPENLTALSRDTKQANQRVNQQDLSKVQERQEMAQVIGEISNNAISIATYEEREKINKLSLEKFQTEEKLGDKRHTDEGKQILAGYDARINQIQENIDRTYGIGSPNGMAIRAVTAALQAAAQNDTNGAIVALASPYLNNKIHEMTKGDTAKDKATNLIAHALLSAIEFQVTGKDPLTGAVAGVTGEVTAEIIAQKLYEKSPKELTASEKENISTLSQLAGGLAGALTAKANGTSEQQGGSFLTATAGADTAKRAVENNTFGVSYTEWKKEEKLREENPEAYEKLKEEQLQLFKDVLGVAADFTPVVGDMKSFAEAEDSIDYTLAVIGIIPGSEIVTKPLKAAKESIQKAKAAEKLGNVVEAVKHQQDAVRYIDNSVNGFYEAKEFRRSFEDVYGKGNVKSTTVPPDSAKNVKLAGKKHPVTGVPFDNKGFPIFDKYSAFDTRVNIEKFRGLSYKEQMKEATKDLAQAIRKGQIKESQFTPEQLKAIYKGEAKIPDYTWHHHQDVGRMQLIRERMHRETGHIGGEAIKKGK</sequence>
<comment type="subcellular location">
    <subcellularLocation>
        <location evidence="1">Target cell</location>
        <location evidence="1">Target cell cytoplasm</location>
    </subcellularLocation>
</comment>
<dbReference type="Pfam" id="PF12639">
    <property type="entry name" value="Colicin-DNase"/>
    <property type="match status" value="1"/>
</dbReference>
<reference evidence="7 8" key="1">
    <citation type="journal article" date="2019" name="Vet. Microbiol.">
        <title>Development of multi locus sequence typing (MLST) of Rodentibacter pneumotropicus.</title>
        <authorList>
            <person name="Adhikary S."/>
            <person name="Bisgaard M."/>
            <person name="Boot R."/>
            <person name="Benga L."/>
            <person name="Nicklas W."/>
            <person name="Christensen H."/>
        </authorList>
    </citation>
    <scope>NUCLEOTIDE SEQUENCE [LARGE SCALE GENOMIC DNA]</scope>
    <source>
        <strain evidence="7 8">1596_07</strain>
    </source>
</reference>
<feature type="region of interest" description="Disordered" evidence="5">
    <location>
        <begin position="137"/>
        <end position="181"/>
    </location>
</feature>
<dbReference type="Pfam" id="PF13332">
    <property type="entry name" value="Fil_haemagg_2"/>
    <property type="match status" value="1"/>
</dbReference>
<organism evidence="7 8">
    <name type="scientific">Rodentibacter pneumotropicus</name>
    <dbReference type="NCBI Taxonomy" id="758"/>
    <lineage>
        <taxon>Bacteria</taxon>
        <taxon>Pseudomonadati</taxon>
        <taxon>Pseudomonadota</taxon>
        <taxon>Gammaproteobacteria</taxon>
        <taxon>Pasteurellales</taxon>
        <taxon>Pasteurellaceae</taxon>
        <taxon>Rodentibacter</taxon>
    </lineage>
</organism>
<evidence type="ECO:0000256" key="1">
    <source>
        <dbReference type="ARBA" id="ARBA00004219"/>
    </source>
</evidence>
<name>A0A4S2PGA2_9PAST</name>
<keyword evidence="3" id="KW-1266">Target cell cytoplasm</keyword>
<evidence type="ECO:0000256" key="4">
    <source>
        <dbReference type="ARBA" id="ARBA00023026"/>
    </source>
</evidence>
<keyword evidence="2" id="KW-0800">Toxin</keyword>
<dbReference type="GO" id="GO:0003824">
    <property type="term" value="F:catalytic activity"/>
    <property type="evidence" value="ECO:0007669"/>
    <property type="project" value="UniProtKB-ARBA"/>
</dbReference>
<dbReference type="EMBL" id="QXNG01000034">
    <property type="protein sequence ID" value="THA16251.1"/>
    <property type="molecule type" value="Genomic_DNA"/>
</dbReference>
<dbReference type="InterPro" id="IPR006914">
    <property type="entry name" value="VENN_dom"/>
</dbReference>
<accession>A0A4S2PGA2</accession>
<dbReference type="InterPro" id="IPR025157">
    <property type="entry name" value="Hemagglutinin_rpt"/>
</dbReference>
<evidence type="ECO:0000256" key="5">
    <source>
        <dbReference type="SAM" id="MobiDB-lite"/>
    </source>
</evidence>
<dbReference type="Pfam" id="PF04829">
    <property type="entry name" value="PT-VENN"/>
    <property type="match status" value="1"/>
</dbReference>
<evidence type="ECO:0000256" key="2">
    <source>
        <dbReference type="ARBA" id="ARBA00022656"/>
    </source>
</evidence>
<evidence type="ECO:0000313" key="8">
    <source>
        <dbReference type="Proteomes" id="UP000310576"/>
    </source>
</evidence>
<dbReference type="Proteomes" id="UP000310576">
    <property type="component" value="Unassembled WGS sequence"/>
</dbReference>
<evidence type="ECO:0000313" key="7">
    <source>
        <dbReference type="EMBL" id="THA16251.1"/>
    </source>
</evidence>
<comment type="caution">
    <text evidence="7">The sequence shown here is derived from an EMBL/GenBank/DDBJ whole genome shotgun (WGS) entry which is preliminary data.</text>
</comment>
<dbReference type="AlphaFoldDB" id="A0A4S2PGA2"/>
<keyword evidence="4" id="KW-0843">Virulence</keyword>
<evidence type="ECO:0000256" key="3">
    <source>
        <dbReference type="ARBA" id="ARBA00022913"/>
    </source>
</evidence>
<feature type="domain" description="VENN motif-containing" evidence="6">
    <location>
        <begin position="659"/>
        <end position="717"/>
    </location>
</feature>
<gene>
    <name evidence="7" type="ORF">D3M76_03605</name>
</gene>
<dbReference type="RefSeq" id="WP_192894324.1">
    <property type="nucleotide sequence ID" value="NZ_QXNF01000025.1"/>
</dbReference>
<protein>
    <recommendedName>
        <fullName evidence="6">VENN motif-containing domain-containing protein</fullName>
    </recommendedName>
</protein>
<evidence type="ECO:0000259" key="6">
    <source>
        <dbReference type="Pfam" id="PF04829"/>
    </source>
</evidence>